<dbReference type="SMART" id="SM00355">
    <property type="entry name" value="ZnF_C2H2"/>
    <property type="match status" value="4"/>
</dbReference>
<dbReference type="PROSITE" id="PS50097">
    <property type="entry name" value="BTB"/>
    <property type="match status" value="1"/>
</dbReference>
<dbReference type="PROSITE" id="PS00028">
    <property type="entry name" value="ZINC_FINGER_C2H2_1"/>
    <property type="match status" value="2"/>
</dbReference>
<dbReference type="Pfam" id="PF00651">
    <property type="entry name" value="BTB"/>
    <property type="match status" value="1"/>
</dbReference>
<feature type="compositionally biased region" description="Acidic residues" evidence="8">
    <location>
        <begin position="385"/>
        <end position="397"/>
    </location>
</feature>
<keyword evidence="2" id="KW-0479">Metal-binding</keyword>
<dbReference type="Gene3D" id="3.30.710.10">
    <property type="entry name" value="Potassium Channel Kv1.1, Chain A"/>
    <property type="match status" value="1"/>
</dbReference>
<reference evidence="11 12" key="1">
    <citation type="journal article" date="2023" name="Nucleic Acids Res.">
        <title>The hologenome of Daphnia magna reveals possible DNA methylation and microbiome-mediated evolution of the host genome.</title>
        <authorList>
            <person name="Chaturvedi A."/>
            <person name="Li X."/>
            <person name="Dhandapani V."/>
            <person name="Marshall H."/>
            <person name="Kissane S."/>
            <person name="Cuenca-Cambronero M."/>
            <person name="Asole G."/>
            <person name="Calvet F."/>
            <person name="Ruiz-Romero M."/>
            <person name="Marangio P."/>
            <person name="Guigo R."/>
            <person name="Rago D."/>
            <person name="Mirbahai L."/>
            <person name="Eastwood N."/>
            <person name="Colbourne J.K."/>
            <person name="Zhou J."/>
            <person name="Mallon E."/>
            <person name="Orsini L."/>
        </authorList>
    </citation>
    <scope>NUCLEOTIDE SEQUENCE [LARGE SCALE GENOMIC DNA]</scope>
    <source>
        <strain evidence="11">LRV0_1</strain>
    </source>
</reference>
<sequence length="949" mass="104592">MADKDQSGYYFSRRAEWVSLQGCPGSPERTLIFKTGLGWPPYTSRPDLSATRSIKILIVVSINNVVCRRNLELNNNISRYSQVAMARSFKVDNWGSLLLQRIQQLYERGEHCDIMLKFHTGEEIPVHRMVLHACCSFFAVLEGTEALENSTLHLPSELNREALEPVIRFMYTGQLDIGEGSVPTLVTTAQFLDMPLLEQLLQTHALAATNNTPMPTPKAKLNRTPVRASYSPSPAKKMNKTAPKQEMLPAGPSRIDLEVGDSACEFGSLPKLSELLMDTPSTPMNPPLLPLVRKGSNPPLIKRDLKKAEKTFDELKKTITPSAVRRPISNTEATKTPEAKRLREEDIESFKELLAEQKRRTELAAEQGEDTTATYDAAADIGLDDWGEEDEDEEGDSVNEGSKDDLLRGQQHKSILKTEAISPAIESKRVHFMVNDETGANASSIDASTVAEHVDSEERNMEQLMAAAESAGGAALASPDKDSSTITIFNENSEVLLREVVSSNTLTSQVQGRMIAEVLKRNPNLVSSGKNTKLKIVQRSPWWAKARVSFVLLKPTTADEEHATAINSKPSILRQHNAAVAGVRKSGASGLGSSGAIAVNKRVSPFDNVTGPWICYDCLQTTEDGQTAALRLKTYFEYRCHLIQTHGLKPDSQACEYCGHRAVKRNHMLFHLFTVHGVPPPAHTKFPQCEECDYVALTASIMRKHLQKHQEGSENQCRVCSEPFASQQNLQQHLHGTGHLRGHVRNNPCPAEGCNREFARGMNLKAHIRTCHKDLAKQMDEDGWPVRLEAASVPDSVHEPVIEEEDGQMGQEVLLETQSVEQNEAGEMTWVTTGEQMVQLAHGDAFSTDATGTEAEALSNMASTIATSLGIPMGTATTVTTTEDGITVAYLTTSDEHGQQYITVSGDAVDGDTVALVHSEDMVEESMPQEETDPMEEESKNIEETMMEN</sequence>
<comment type="subcellular location">
    <subcellularLocation>
        <location evidence="1">Nucleus</location>
    </subcellularLocation>
</comment>
<keyword evidence="12" id="KW-1185">Reference proteome</keyword>
<feature type="region of interest" description="Disordered" evidence="8">
    <location>
        <begin position="385"/>
        <end position="410"/>
    </location>
</feature>
<dbReference type="PROSITE" id="PS50157">
    <property type="entry name" value="ZINC_FINGER_C2H2_2"/>
    <property type="match status" value="2"/>
</dbReference>
<evidence type="ECO:0008006" key="13">
    <source>
        <dbReference type="Google" id="ProtNLM"/>
    </source>
</evidence>
<keyword evidence="6" id="KW-0539">Nucleus</keyword>
<dbReference type="SMART" id="SM00225">
    <property type="entry name" value="BTB"/>
    <property type="match status" value="1"/>
</dbReference>
<evidence type="ECO:0000256" key="2">
    <source>
        <dbReference type="ARBA" id="ARBA00022723"/>
    </source>
</evidence>
<evidence type="ECO:0000256" key="8">
    <source>
        <dbReference type="SAM" id="MobiDB-lite"/>
    </source>
</evidence>
<feature type="region of interest" description="Disordered" evidence="8">
    <location>
        <begin position="923"/>
        <end position="949"/>
    </location>
</feature>
<dbReference type="InterPro" id="IPR013087">
    <property type="entry name" value="Znf_C2H2_type"/>
</dbReference>
<evidence type="ECO:0000256" key="1">
    <source>
        <dbReference type="ARBA" id="ARBA00004123"/>
    </source>
</evidence>
<accession>A0ABR0AB49</accession>
<gene>
    <name evidence="11" type="ORF">OUZ56_007825</name>
</gene>
<dbReference type="EMBL" id="JAOYFB010000037">
    <property type="protein sequence ID" value="KAK4022354.1"/>
    <property type="molecule type" value="Genomic_DNA"/>
</dbReference>
<feature type="compositionally biased region" description="Acidic residues" evidence="8">
    <location>
        <begin position="923"/>
        <end position="936"/>
    </location>
</feature>
<dbReference type="PANTHER" id="PTHR24394:SF29">
    <property type="entry name" value="MYONEURIN"/>
    <property type="match status" value="1"/>
</dbReference>
<evidence type="ECO:0000313" key="12">
    <source>
        <dbReference type="Proteomes" id="UP001234178"/>
    </source>
</evidence>
<comment type="caution">
    <text evidence="11">The sequence shown here is derived from an EMBL/GenBank/DDBJ whole genome shotgun (WGS) entry which is preliminary data.</text>
</comment>
<evidence type="ECO:0000256" key="4">
    <source>
        <dbReference type="ARBA" id="ARBA00022771"/>
    </source>
</evidence>
<evidence type="ECO:0000259" key="10">
    <source>
        <dbReference type="PROSITE" id="PS50157"/>
    </source>
</evidence>
<keyword evidence="3" id="KW-0677">Repeat</keyword>
<dbReference type="SUPFAM" id="SSF54695">
    <property type="entry name" value="POZ domain"/>
    <property type="match status" value="1"/>
</dbReference>
<organism evidence="11 12">
    <name type="scientific">Daphnia magna</name>
    <dbReference type="NCBI Taxonomy" id="35525"/>
    <lineage>
        <taxon>Eukaryota</taxon>
        <taxon>Metazoa</taxon>
        <taxon>Ecdysozoa</taxon>
        <taxon>Arthropoda</taxon>
        <taxon>Crustacea</taxon>
        <taxon>Branchiopoda</taxon>
        <taxon>Diplostraca</taxon>
        <taxon>Cladocera</taxon>
        <taxon>Anomopoda</taxon>
        <taxon>Daphniidae</taxon>
        <taxon>Daphnia</taxon>
    </lineage>
</organism>
<keyword evidence="4 7" id="KW-0863">Zinc-finger</keyword>
<dbReference type="InterPro" id="IPR036236">
    <property type="entry name" value="Znf_C2H2_sf"/>
</dbReference>
<evidence type="ECO:0000256" key="6">
    <source>
        <dbReference type="ARBA" id="ARBA00023242"/>
    </source>
</evidence>
<dbReference type="SUPFAM" id="SSF57667">
    <property type="entry name" value="beta-beta-alpha zinc fingers"/>
    <property type="match status" value="1"/>
</dbReference>
<feature type="domain" description="C2H2-type" evidence="10">
    <location>
        <begin position="715"/>
        <end position="748"/>
    </location>
</feature>
<evidence type="ECO:0000259" key="9">
    <source>
        <dbReference type="PROSITE" id="PS50097"/>
    </source>
</evidence>
<feature type="domain" description="BTB" evidence="9">
    <location>
        <begin position="112"/>
        <end position="179"/>
    </location>
</feature>
<dbReference type="Proteomes" id="UP001234178">
    <property type="component" value="Unassembled WGS sequence"/>
</dbReference>
<evidence type="ECO:0000256" key="7">
    <source>
        <dbReference type="PROSITE-ProRule" id="PRU00042"/>
    </source>
</evidence>
<dbReference type="InterPro" id="IPR011333">
    <property type="entry name" value="SKP1/BTB/POZ_sf"/>
</dbReference>
<protein>
    <recommendedName>
        <fullName evidence="13">Centrosome-associated zinc finger protein CP190</fullName>
    </recommendedName>
</protein>
<dbReference type="Gene3D" id="3.30.160.60">
    <property type="entry name" value="Classic Zinc Finger"/>
    <property type="match status" value="2"/>
</dbReference>
<dbReference type="CDD" id="cd18311">
    <property type="entry name" value="BTB_POZ_CP190-like"/>
    <property type="match status" value="1"/>
</dbReference>
<dbReference type="PANTHER" id="PTHR24394">
    <property type="entry name" value="ZINC FINGER PROTEIN"/>
    <property type="match status" value="1"/>
</dbReference>
<proteinExistence type="predicted"/>
<keyword evidence="5" id="KW-0862">Zinc</keyword>
<evidence type="ECO:0000313" key="11">
    <source>
        <dbReference type="EMBL" id="KAK4022354.1"/>
    </source>
</evidence>
<evidence type="ECO:0000256" key="3">
    <source>
        <dbReference type="ARBA" id="ARBA00022737"/>
    </source>
</evidence>
<evidence type="ECO:0000256" key="5">
    <source>
        <dbReference type="ARBA" id="ARBA00022833"/>
    </source>
</evidence>
<feature type="region of interest" description="Disordered" evidence="8">
    <location>
        <begin position="209"/>
        <end position="248"/>
    </location>
</feature>
<feature type="domain" description="C2H2-type" evidence="10">
    <location>
        <begin position="747"/>
        <end position="777"/>
    </location>
</feature>
<name>A0ABR0AB49_9CRUS</name>
<dbReference type="InterPro" id="IPR000210">
    <property type="entry name" value="BTB/POZ_dom"/>
</dbReference>